<dbReference type="PANTHER" id="PTHR10036">
    <property type="entry name" value="CD59 GLYCOPROTEIN"/>
    <property type="match status" value="1"/>
</dbReference>
<dbReference type="InterPro" id="IPR016054">
    <property type="entry name" value="LY6_UPA_recep-like"/>
</dbReference>
<dbReference type="Pfam" id="PF00021">
    <property type="entry name" value="UPAR_LY6"/>
    <property type="match status" value="1"/>
</dbReference>
<feature type="region of interest" description="Disordered" evidence="3">
    <location>
        <begin position="237"/>
        <end position="312"/>
    </location>
</feature>
<dbReference type="InterPro" id="IPR045860">
    <property type="entry name" value="Snake_toxin-like_sf"/>
</dbReference>
<evidence type="ECO:0000313" key="5">
    <source>
        <dbReference type="Proteomes" id="UP000694844"/>
    </source>
</evidence>
<dbReference type="PANTHER" id="PTHR10036:SF3">
    <property type="entry name" value="PROTEIN SLEEPLESS-RELATED"/>
    <property type="match status" value="1"/>
</dbReference>
<dbReference type="OrthoDB" id="6130451at2759"/>
<name>A0A8B8E9V9_CRAVI</name>
<keyword evidence="1" id="KW-0732">Signal</keyword>
<evidence type="ECO:0000256" key="2">
    <source>
        <dbReference type="ARBA" id="ARBA00023157"/>
    </source>
</evidence>
<protein>
    <submittedName>
        <fullName evidence="6">Uncharacterized protein LOC111133121 isoform X1</fullName>
    </submittedName>
</protein>
<feature type="compositionally biased region" description="Low complexity" evidence="3">
    <location>
        <begin position="280"/>
        <end position="307"/>
    </location>
</feature>
<feature type="compositionally biased region" description="Polar residues" evidence="3">
    <location>
        <begin position="263"/>
        <end position="274"/>
    </location>
</feature>
<gene>
    <name evidence="6" type="primary">LOC111133121</name>
</gene>
<dbReference type="KEGG" id="cvn:111133121"/>
<dbReference type="RefSeq" id="XP_022336920.1">
    <property type="nucleotide sequence ID" value="XM_022481212.1"/>
</dbReference>
<organism evidence="5 6">
    <name type="scientific">Crassostrea virginica</name>
    <name type="common">Eastern oyster</name>
    <dbReference type="NCBI Taxonomy" id="6565"/>
    <lineage>
        <taxon>Eukaryota</taxon>
        <taxon>Metazoa</taxon>
        <taxon>Spiralia</taxon>
        <taxon>Lophotrochozoa</taxon>
        <taxon>Mollusca</taxon>
        <taxon>Bivalvia</taxon>
        <taxon>Autobranchia</taxon>
        <taxon>Pteriomorphia</taxon>
        <taxon>Ostreida</taxon>
        <taxon>Ostreoidea</taxon>
        <taxon>Ostreidae</taxon>
        <taxon>Crassostrea</taxon>
    </lineage>
</organism>
<reference evidence="6" key="1">
    <citation type="submission" date="2025-08" db="UniProtKB">
        <authorList>
            <consortium name="RefSeq"/>
        </authorList>
    </citation>
    <scope>IDENTIFICATION</scope>
    <source>
        <tissue evidence="6">Whole sample</tissue>
    </source>
</reference>
<dbReference type="SUPFAM" id="SSF57302">
    <property type="entry name" value="Snake toxin-like"/>
    <property type="match status" value="1"/>
</dbReference>
<accession>A0A8B8E9V9</accession>
<proteinExistence type="predicted"/>
<feature type="compositionally biased region" description="Low complexity" evidence="3">
    <location>
        <begin position="245"/>
        <end position="262"/>
    </location>
</feature>
<evidence type="ECO:0000256" key="3">
    <source>
        <dbReference type="SAM" id="MobiDB-lite"/>
    </source>
</evidence>
<dbReference type="GeneID" id="111133121"/>
<sequence>MLTFPFSLREFCEVFTYPTREVILLRIAMNIHQGKQLGKSELFTILLILHSFSVNQVLSLMCLSCHASIQPRHCHSISYCADDEVCFVERVESVYGVRFNTGCLQRPVCEEQNKTLHIHGNSDGNLGPPTCTECCDTDLCNAKGCGQPGYPRLSERGPVCLACSQLFDNQECRQITHCRDSELCFIKEESEFGDKVYSSGCMPFQQCISIVSNTHAVTDLSNMHHYTYSTTPKLMTNTGTSRVMTSTKTPTSSPTSMPSTLTYKTTNLILTTKQSPPPTHTTKLPKPTHTTNPPTSSRTTTPLTSGTHASTTTELFGIPVVGKRGDRRKRFTSCEHCCRGDLCNNVCVHHSKITPTPHYFTSTP</sequence>
<keyword evidence="5" id="KW-1185">Reference proteome</keyword>
<evidence type="ECO:0000313" key="6">
    <source>
        <dbReference type="RefSeq" id="XP_022336920.1"/>
    </source>
</evidence>
<evidence type="ECO:0000256" key="1">
    <source>
        <dbReference type="ARBA" id="ARBA00022729"/>
    </source>
</evidence>
<feature type="domain" description="UPAR/Ly6" evidence="4">
    <location>
        <begin position="59"/>
        <end position="142"/>
    </location>
</feature>
<keyword evidence="2" id="KW-1015">Disulfide bond</keyword>
<evidence type="ECO:0000259" key="4">
    <source>
        <dbReference type="Pfam" id="PF00021"/>
    </source>
</evidence>
<dbReference type="AlphaFoldDB" id="A0A8B8E9V9"/>
<dbReference type="Proteomes" id="UP000694844">
    <property type="component" value="Chromosome 5"/>
</dbReference>